<keyword evidence="2" id="KW-1185">Reference proteome</keyword>
<dbReference type="Proteomes" id="UP000318538">
    <property type="component" value="Chromosome"/>
</dbReference>
<protein>
    <submittedName>
        <fullName evidence="1">Uncharacterized protein</fullName>
    </submittedName>
</protein>
<gene>
    <name evidence="1" type="ORF">K227x_46050</name>
</gene>
<dbReference type="EMBL" id="CP036525">
    <property type="protein sequence ID" value="QDT06197.1"/>
    <property type="molecule type" value="Genomic_DNA"/>
</dbReference>
<reference evidence="1 2" key="1">
    <citation type="submission" date="2019-02" db="EMBL/GenBank/DDBJ databases">
        <title>Deep-cultivation of Planctomycetes and their phenomic and genomic characterization uncovers novel biology.</title>
        <authorList>
            <person name="Wiegand S."/>
            <person name="Jogler M."/>
            <person name="Boedeker C."/>
            <person name="Pinto D."/>
            <person name="Vollmers J."/>
            <person name="Rivas-Marin E."/>
            <person name="Kohn T."/>
            <person name="Peeters S.H."/>
            <person name="Heuer A."/>
            <person name="Rast P."/>
            <person name="Oberbeckmann S."/>
            <person name="Bunk B."/>
            <person name="Jeske O."/>
            <person name="Meyerdierks A."/>
            <person name="Storesund J.E."/>
            <person name="Kallscheuer N."/>
            <person name="Luecker S."/>
            <person name="Lage O.M."/>
            <person name="Pohl T."/>
            <person name="Merkel B.J."/>
            <person name="Hornburger P."/>
            <person name="Mueller R.-W."/>
            <person name="Bruemmer F."/>
            <person name="Labrenz M."/>
            <person name="Spormann A.M."/>
            <person name="Op den Camp H."/>
            <person name="Overmann J."/>
            <person name="Amann R."/>
            <person name="Jetten M.S.M."/>
            <person name="Mascher T."/>
            <person name="Medema M.H."/>
            <person name="Devos D.P."/>
            <person name="Kaster A.-K."/>
            <person name="Ovreas L."/>
            <person name="Rohde M."/>
            <person name="Galperin M.Y."/>
            <person name="Jogler C."/>
        </authorList>
    </citation>
    <scope>NUCLEOTIDE SEQUENCE [LARGE SCALE GENOMIC DNA]</scope>
    <source>
        <strain evidence="1 2">K22_7</strain>
    </source>
</reference>
<organism evidence="1 2">
    <name type="scientific">Rubripirellula lacrimiformis</name>
    <dbReference type="NCBI Taxonomy" id="1930273"/>
    <lineage>
        <taxon>Bacteria</taxon>
        <taxon>Pseudomonadati</taxon>
        <taxon>Planctomycetota</taxon>
        <taxon>Planctomycetia</taxon>
        <taxon>Pirellulales</taxon>
        <taxon>Pirellulaceae</taxon>
        <taxon>Rubripirellula</taxon>
    </lineage>
</organism>
<sequence>MTSRTSWILPAIFVGEGILANPTAKTTTKGSDDPRWIVALVSDPACRTADPASTAADATSTTGA</sequence>
<name>A0A517NGD2_9BACT</name>
<evidence type="ECO:0000313" key="1">
    <source>
        <dbReference type="EMBL" id="QDT06197.1"/>
    </source>
</evidence>
<dbReference type="KEGG" id="rlc:K227x_46050"/>
<evidence type="ECO:0000313" key="2">
    <source>
        <dbReference type="Proteomes" id="UP000318538"/>
    </source>
</evidence>
<accession>A0A517NGD2</accession>
<dbReference type="AlphaFoldDB" id="A0A517NGD2"/>
<proteinExistence type="predicted"/>